<reference evidence="1 2" key="1">
    <citation type="submission" date="2019-01" db="EMBL/GenBank/DDBJ databases">
        <title>Complete genome sequencing of Aequorivita sp. H23M31.</title>
        <authorList>
            <person name="Bae J.-W."/>
        </authorList>
    </citation>
    <scope>NUCLEOTIDE SEQUENCE [LARGE SCALE GENOMIC DNA]</scope>
    <source>
        <strain evidence="1 2">H23M31</strain>
    </source>
</reference>
<dbReference type="InterPro" id="IPR009057">
    <property type="entry name" value="Homeodomain-like_sf"/>
</dbReference>
<dbReference type="Proteomes" id="UP000285517">
    <property type="component" value="Chromosome"/>
</dbReference>
<name>A0A410G4G4_9FLAO</name>
<dbReference type="Gene3D" id="1.10.10.10">
    <property type="entry name" value="Winged helix-like DNA-binding domain superfamily/Winged helix DNA-binding domain"/>
    <property type="match status" value="1"/>
</dbReference>
<dbReference type="AlphaFoldDB" id="A0A410G4G4"/>
<sequence length="72" mass="7817">MEKGNDISKFISSDPGILGGTPVFLGTRVPVSILFDYLKGGDTLQDFLDNYPTIKKSVAKKVIELSAETLLN</sequence>
<dbReference type="InterPro" id="IPR036388">
    <property type="entry name" value="WH-like_DNA-bd_sf"/>
</dbReference>
<dbReference type="PANTHER" id="PTHR34849">
    <property type="entry name" value="SSL5025 PROTEIN"/>
    <property type="match status" value="1"/>
</dbReference>
<evidence type="ECO:0000313" key="1">
    <source>
        <dbReference type="EMBL" id="QAA82177.1"/>
    </source>
</evidence>
<dbReference type="SUPFAM" id="SSF46689">
    <property type="entry name" value="Homeodomain-like"/>
    <property type="match status" value="1"/>
</dbReference>
<protein>
    <submittedName>
        <fullName evidence="1">DUF433 domain-containing protein</fullName>
    </submittedName>
</protein>
<dbReference type="OrthoDB" id="9809529at2"/>
<gene>
    <name evidence="1" type="ORF">EI546_10780</name>
</gene>
<dbReference type="PANTHER" id="PTHR34849:SF3">
    <property type="entry name" value="SSR2962 PROTEIN"/>
    <property type="match status" value="1"/>
</dbReference>
<proteinExistence type="predicted"/>
<dbReference type="KEGG" id="aev:EI546_10780"/>
<dbReference type="Pfam" id="PF04255">
    <property type="entry name" value="DUF433"/>
    <property type="match status" value="1"/>
</dbReference>
<keyword evidence="2" id="KW-1185">Reference proteome</keyword>
<dbReference type="EMBL" id="CP034951">
    <property type="protein sequence ID" value="QAA82177.1"/>
    <property type="molecule type" value="Genomic_DNA"/>
</dbReference>
<evidence type="ECO:0000313" key="2">
    <source>
        <dbReference type="Proteomes" id="UP000285517"/>
    </source>
</evidence>
<organism evidence="1 2">
    <name type="scientific">Aequorivita ciconiae</name>
    <dbReference type="NCBI Taxonomy" id="2494375"/>
    <lineage>
        <taxon>Bacteria</taxon>
        <taxon>Pseudomonadati</taxon>
        <taxon>Bacteroidota</taxon>
        <taxon>Flavobacteriia</taxon>
        <taxon>Flavobacteriales</taxon>
        <taxon>Flavobacteriaceae</taxon>
        <taxon>Aequorivita</taxon>
    </lineage>
</organism>
<dbReference type="RefSeq" id="WP_128250550.1">
    <property type="nucleotide sequence ID" value="NZ_CP034951.1"/>
</dbReference>
<accession>A0A410G4G4</accession>
<dbReference type="InterPro" id="IPR007367">
    <property type="entry name" value="DUF433"/>
</dbReference>